<dbReference type="EMBL" id="JAAIUW010000011">
    <property type="protein sequence ID" value="KAF7809828.1"/>
    <property type="molecule type" value="Genomic_DNA"/>
</dbReference>
<comment type="caution">
    <text evidence="1">The sequence shown here is derived from an EMBL/GenBank/DDBJ whole genome shotgun (WGS) entry which is preliminary data.</text>
</comment>
<accession>A0A834SSV8</accession>
<dbReference type="Proteomes" id="UP000634136">
    <property type="component" value="Unassembled WGS sequence"/>
</dbReference>
<gene>
    <name evidence="1" type="ORF">G2W53_036571</name>
</gene>
<sequence>MERVGGYANLDSINPI</sequence>
<protein>
    <submittedName>
        <fullName evidence="1">Uncharacterized protein</fullName>
    </submittedName>
</protein>
<evidence type="ECO:0000313" key="1">
    <source>
        <dbReference type="EMBL" id="KAF7809828.1"/>
    </source>
</evidence>
<dbReference type="AlphaFoldDB" id="A0A834SSV8"/>
<organism evidence="1 2">
    <name type="scientific">Senna tora</name>
    <dbReference type="NCBI Taxonomy" id="362788"/>
    <lineage>
        <taxon>Eukaryota</taxon>
        <taxon>Viridiplantae</taxon>
        <taxon>Streptophyta</taxon>
        <taxon>Embryophyta</taxon>
        <taxon>Tracheophyta</taxon>
        <taxon>Spermatophyta</taxon>
        <taxon>Magnoliopsida</taxon>
        <taxon>eudicotyledons</taxon>
        <taxon>Gunneridae</taxon>
        <taxon>Pentapetalae</taxon>
        <taxon>rosids</taxon>
        <taxon>fabids</taxon>
        <taxon>Fabales</taxon>
        <taxon>Fabaceae</taxon>
        <taxon>Caesalpinioideae</taxon>
        <taxon>Cassia clade</taxon>
        <taxon>Senna</taxon>
    </lineage>
</organism>
<reference evidence="1" key="1">
    <citation type="submission" date="2020-09" db="EMBL/GenBank/DDBJ databases">
        <title>Genome-Enabled Discovery of Anthraquinone Biosynthesis in Senna tora.</title>
        <authorList>
            <person name="Kang S.-H."/>
            <person name="Pandey R.P."/>
            <person name="Lee C.-M."/>
            <person name="Sim J.-S."/>
            <person name="Jeong J.-T."/>
            <person name="Choi B.-S."/>
            <person name="Jung M."/>
            <person name="Ginzburg D."/>
            <person name="Zhao K."/>
            <person name="Won S.Y."/>
            <person name="Oh T.-J."/>
            <person name="Yu Y."/>
            <person name="Kim N.-H."/>
            <person name="Lee O.R."/>
            <person name="Lee T.-H."/>
            <person name="Bashyal P."/>
            <person name="Kim T.-S."/>
            <person name="Lee W.-H."/>
            <person name="Kawkins C."/>
            <person name="Kim C.-K."/>
            <person name="Kim J.S."/>
            <person name="Ahn B.O."/>
            <person name="Rhee S.Y."/>
            <person name="Sohng J.K."/>
        </authorList>
    </citation>
    <scope>NUCLEOTIDE SEQUENCE</scope>
    <source>
        <tissue evidence="1">Leaf</tissue>
    </source>
</reference>
<evidence type="ECO:0000313" key="2">
    <source>
        <dbReference type="Proteomes" id="UP000634136"/>
    </source>
</evidence>
<keyword evidence="2" id="KW-1185">Reference proteome</keyword>
<proteinExistence type="predicted"/>
<name>A0A834SSV8_9FABA</name>